<comment type="caution">
    <text evidence="1">The sequence shown here is derived from an EMBL/GenBank/DDBJ whole genome shotgun (WGS) entry which is preliminary data.</text>
</comment>
<dbReference type="Proteomes" id="UP001516023">
    <property type="component" value="Unassembled WGS sequence"/>
</dbReference>
<proteinExistence type="predicted"/>
<dbReference type="EMBL" id="JABMIG020000338">
    <property type="protein sequence ID" value="KAL3780771.1"/>
    <property type="molecule type" value="Genomic_DNA"/>
</dbReference>
<evidence type="ECO:0000313" key="1">
    <source>
        <dbReference type="EMBL" id="KAL3780771.1"/>
    </source>
</evidence>
<accession>A0ABD3P0E8</accession>
<gene>
    <name evidence="1" type="ORF">HJC23_006709</name>
</gene>
<reference evidence="1 2" key="1">
    <citation type="journal article" date="2020" name="G3 (Bethesda)">
        <title>Improved Reference Genome for Cyclotella cryptica CCMP332, a Model for Cell Wall Morphogenesis, Salinity Adaptation, and Lipid Production in Diatoms (Bacillariophyta).</title>
        <authorList>
            <person name="Roberts W.R."/>
            <person name="Downey K.M."/>
            <person name="Ruck E.C."/>
            <person name="Traller J.C."/>
            <person name="Alverson A.J."/>
        </authorList>
    </citation>
    <scope>NUCLEOTIDE SEQUENCE [LARGE SCALE GENOMIC DNA]</scope>
    <source>
        <strain evidence="1 2">CCMP332</strain>
    </source>
</reference>
<name>A0ABD3P0E8_9STRA</name>
<organism evidence="1 2">
    <name type="scientific">Cyclotella cryptica</name>
    <dbReference type="NCBI Taxonomy" id="29204"/>
    <lineage>
        <taxon>Eukaryota</taxon>
        <taxon>Sar</taxon>
        <taxon>Stramenopiles</taxon>
        <taxon>Ochrophyta</taxon>
        <taxon>Bacillariophyta</taxon>
        <taxon>Coscinodiscophyceae</taxon>
        <taxon>Thalassiosirophycidae</taxon>
        <taxon>Stephanodiscales</taxon>
        <taxon>Stephanodiscaceae</taxon>
        <taxon>Cyclotella</taxon>
    </lineage>
</organism>
<dbReference type="AlphaFoldDB" id="A0ABD3P0E8"/>
<protein>
    <submittedName>
        <fullName evidence="1">Uncharacterized protein</fullName>
    </submittedName>
</protein>
<sequence>MLPGEEMEHLEREILLEAAGSWFQVYHWLHPVDLNHYRSLSRSFPGRFQVLSQSTIFFGRLPDHDSFERNKAPVMLSLFFNDYFSTKVDESSSRPMPYWRKDICFITTFECPILYFFPPPSHFVMLINVV</sequence>
<keyword evidence="2" id="KW-1185">Reference proteome</keyword>
<evidence type="ECO:0000313" key="2">
    <source>
        <dbReference type="Proteomes" id="UP001516023"/>
    </source>
</evidence>